<accession>R8ANE4</accession>
<organism evidence="2 3">
    <name type="scientific">Plesiomonas shigelloides 302-73</name>
    <dbReference type="NCBI Taxonomy" id="1315976"/>
    <lineage>
        <taxon>Bacteria</taxon>
        <taxon>Pseudomonadati</taxon>
        <taxon>Pseudomonadota</taxon>
        <taxon>Gammaproteobacteria</taxon>
        <taxon>Enterobacterales</taxon>
        <taxon>Enterobacteriaceae</taxon>
        <taxon>Plesiomonas</taxon>
    </lineage>
</organism>
<evidence type="ECO:0000259" key="1">
    <source>
        <dbReference type="Pfam" id="PF20285"/>
    </source>
</evidence>
<feature type="domain" description="ABC-three component systems C-terminal" evidence="1">
    <location>
        <begin position="89"/>
        <end position="200"/>
    </location>
</feature>
<gene>
    <name evidence="2" type="ORF">PLESHI_14431</name>
</gene>
<keyword evidence="3" id="KW-1185">Reference proteome</keyword>
<dbReference type="AlphaFoldDB" id="R8ANE4"/>
<dbReference type="HOGENOM" id="CLU_116771_0_0_6"/>
<dbReference type="RefSeq" id="WP_010864487.1">
    <property type="nucleotide sequence ID" value="NZ_KB944511.1"/>
</dbReference>
<proteinExistence type="predicted"/>
<sequence>MAETRITLVNGDIDVLNRPEQSGNRVSNGSVVGRDQTNYTTNIVRSGANRTLDRLYEKLSKEGEEPFEHGFCEKLMHYFGSDTNPDIRDLSNKLVDSNREDLIYFATDLKEKACKAIMRRQSSKTAQEIYALILDKIHADFMMKVTPLIQNGADRVVVDEKISLIIESISYMLGDNLLDLSEKDLLGLLYFLGGNCHVRWDKC</sequence>
<evidence type="ECO:0000313" key="3">
    <source>
        <dbReference type="Proteomes" id="UP000014012"/>
    </source>
</evidence>
<dbReference type="Pfam" id="PF20285">
    <property type="entry name" value="CTD9"/>
    <property type="match status" value="1"/>
</dbReference>
<name>R8ANE4_PLESH</name>
<comment type="caution">
    <text evidence="2">The sequence shown here is derived from an EMBL/GenBank/DDBJ whole genome shotgun (WGS) entry which is preliminary data.</text>
</comment>
<dbReference type="InterPro" id="IPR046911">
    <property type="entry name" value="ABC-3C_CTD9"/>
</dbReference>
<dbReference type="Proteomes" id="UP000014012">
    <property type="component" value="Unassembled WGS sequence"/>
</dbReference>
<evidence type="ECO:0000313" key="2">
    <source>
        <dbReference type="EMBL" id="EON87830.1"/>
    </source>
</evidence>
<dbReference type="EMBL" id="AQQO01000358">
    <property type="protein sequence ID" value="EON87830.1"/>
    <property type="molecule type" value="Genomic_DNA"/>
</dbReference>
<protein>
    <recommendedName>
        <fullName evidence="1">ABC-three component systems C-terminal domain-containing protein</fullName>
    </recommendedName>
</protein>
<reference evidence="2 3" key="1">
    <citation type="journal article" date="2013" name="Genome Announc.">
        <title>Genome Sequence of Plesiomonas shigelloides Strain 302-73 (Serotype O1).</title>
        <authorList>
            <person name="Pique N."/>
            <person name="Aquilini E."/>
            <person name="Alioto T."/>
            <person name="Minana-Galbis D."/>
            <person name="Tomas J.M."/>
        </authorList>
    </citation>
    <scope>NUCLEOTIDE SEQUENCE [LARGE SCALE GENOMIC DNA]</scope>
    <source>
        <strain evidence="2 3">302-73</strain>
    </source>
</reference>